<feature type="region of interest" description="Disordered" evidence="1">
    <location>
        <begin position="94"/>
        <end position="113"/>
    </location>
</feature>
<evidence type="ECO:0000256" key="1">
    <source>
        <dbReference type="SAM" id="MobiDB-lite"/>
    </source>
</evidence>
<dbReference type="EMBL" id="LIDM01000317">
    <property type="protein sequence ID" value="KRP31555.1"/>
    <property type="molecule type" value="Genomic_DNA"/>
</dbReference>
<evidence type="ECO:0000313" key="2">
    <source>
        <dbReference type="EMBL" id="KRP31555.1"/>
    </source>
</evidence>
<organism evidence="2 3">
    <name type="scientific">Verrucomicrobia subdivision 6 bacterium BACL9 MAG-120820-bin42</name>
    <dbReference type="NCBI Taxonomy" id="1655634"/>
    <lineage>
        <taxon>Bacteria</taxon>
        <taxon>Pseudomonadati</taxon>
        <taxon>Verrucomicrobiota</taxon>
        <taxon>Verrucomicrobiia</taxon>
        <taxon>Verrucomicrobiales</taxon>
        <taxon>Verrucomicrobia subdivision 6</taxon>
    </lineage>
</organism>
<reference evidence="2 3" key="1">
    <citation type="submission" date="2015-10" db="EMBL/GenBank/DDBJ databases">
        <title>Metagenome-Assembled Genomes uncover a global brackish microbiome.</title>
        <authorList>
            <person name="Hugerth L.W."/>
            <person name="Larsson J."/>
            <person name="Alneberg J."/>
            <person name="Lindh M.V."/>
            <person name="Legrand C."/>
            <person name="Pinhassi J."/>
            <person name="Andersson A.F."/>
        </authorList>
    </citation>
    <scope>NUCLEOTIDE SEQUENCE [LARGE SCALE GENOMIC DNA]</scope>
    <source>
        <strain evidence="2">BACL9 MAG-120820-bin42</strain>
    </source>
</reference>
<accession>A0A0R2XAU0</accession>
<name>A0A0R2XAU0_9BACT</name>
<comment type="caution">
    <text evidence="2">The sequence shown here is derived from an EMBL/GenBank/DDBJ whole genome shotgun (WGS) entry which is preliminary data.</text>
</comment>
<proteinExistence type="predicted"/>
<dbReference type="Proteomes" id="UP000051557">
    <property type="component" value="Unassembled WGS sequence"/>
</dbReference>
<gene>
    <name evidence="2" type="ORF">ABS32_06940</name>
</gene>
<sequence length="113" mass="11991">MMGVHGNLFGQAADKDALLAKVTAAINPEADGDRKELIRKGLAALADLNAAGTTPEASLTEAKAKGSLNGNKTEKMSKMLMEMWTLNTSRLSEPATLDALRKGEMPDPALKRP</sequence>
<evidence type="ECO:0000313" key="3">
    <source>
        <dbReference type="Proteomes" id="UP000051557"/>
    </source>
</evidence>
<protein>
    <submittedName>
        <fullName evidence="2">Uncharacterized protein</fullName>
    </submittedName>
</protein>
<dbReference type="AlphaFoldDB" id="A0A0R2XAU0"/>